<reference evidence="1" key="1">
    <citation type="journal article" date="2012" name="Nat. Biotechnol.">
        <title>Reference genome sequence of the model plant Setaria.</title>
        <authorList>
            <person name="Bennetzen J.L."/>
            <person name="Schmutz J."/>
            <person name="Wang H."/>
            <person name="Percifield R."/>
            <person name="Hawkins J."/>
            <person name="Pontaroli A.C."/>
            <person name="Estep M."/>
            <person name="Feng L."/>
            <person name="Vaughn J.N."/>
            <person name="Grimwood J."/>
            <person name="Jenkins J."/>
            <person name="Barry K."/>
            <person name="Lindquist E."/>
            <person name="Hellsten U."/>
            <person name="Deshpande S."/>
            <person name="Wang X."/>
            <person name="Wu X."/>
            <person name="Mitros T."/>
            <person name="Triplett J."/>
            <person name="Yang X."/>
            <person name="Ye C.Y."/>
            <person name="Mauro-Herrera M."/>
            <person name="Wang L."/>
            <person name="Li P."/>
            <person name="Sharma M."/>
            <person name="Sharma R."/>
            <person name="Ronald P.C."/>
            <person name="Panaud O."/>
            <person name="Kellogg E.A."/>
            <person name="Brutnell T.P."/>
            <person name="Doust A.N."/>
            <person name="Tuskan G.A."/>
            <person name="Rokhsar D."/>
            <person name="Devos K.M."/>
        </authorList>
    </citation>
    <scope>NUCLEOTIDE SEQUENCE [LARGE SCALE GENOMIC DNA]</scope>
    <source>
        <strain evidence="1">Yugu1</strain>
    </source>
</reference>
<proteinExistence type="predicted"/>
<reference evidence="1" key="2">
    <citation type="submission" date="2015-07" db="EMBL/GenBank/DDBJ databases">
        <authorList>
            <person name="Noorani M."/>
        </authorList>
    </citation>
    <scope>NUCLEOTIDE SEQUENCE</scope>
    <source>
        <strain evidence="1">Yugu1</strain>
    </source>
</reference>
<gene>
    <name evidence="1" type="ORF">SETIT_3G007500v2</name>
</gene>
<sequence length="190" mass="20598">MRSQPCMIPNLSDAEDGNDGDYVLFMSGASTGSMGWDAGLCGHAAWHGPVGWPRNPRRFASPYDLGERFQFWPAIVFQSLIDLQHLTTATLAAPAQVSLLTTTSLVSCVPLMLVGNMPRAPRNSGPALSMPRNNTNILFSSLASASILRLCKRDLPASKCAWCSFLLTVCLSVDACHPTAVLSPFDLFFY</sequence>
<dbReference type="EMBL" id="CM003530">
    <property type="protein sequence ID" value="RCV14801.1"/>
    <property type="molecule type" value="Genomic_DNA"/>
</dbReference>
<name>A0A368Q9Y8_SETIT</name>
<organism evidence="1">
    <name type="scientific">Setaria italica</name>
    <name type="common">Foxtail millet</name>
    <name type="synonym">Panicum italicum</name>
    <dbReference type="NCBI Taxonomy" id="4555"/>
    <lineage>
        <taxon>Eukaryota</taxon>
        <taxon>Viridiplantae</taxon>
        <taxon>Streptophyta</taxon>
        <taxon>Embryophyta</taxon>
        <taxon>Tracheophyta</taxon>
        <taxon>Spermatophyta</taxon>
        <taxon>Magnoliopsida</taxon>
        <taxon>Liliopsida</taxon>
        <taxon>Poales</taxon>
        <taxon>Poaceae</taxon>
        <taxon>PACMAD clade</taxon>
        <taxon>Panicoideae</taxon>
        <taxon>Panicodae</taxon>
        <taxon>Paniceae</taxon>
        <taxon>Cenchrinae</taxon>
        <taxon>Setaria</taxon>
    </lineage>
</organism>
<protein>
    <submittedName>
        <fullName evidence="1">Uncharacterized protein</fullName>
    </submittedName>
</protein>
<accession>A0A368Q9Y8</accession>
<dbReference type="AlphaFoldDB" id="A0A368Q9Y8"/>
<evidence type="ECO:0000313" key="1">
    <source>
        <dbReference type="EMBL" id="RCV14801.1"/>
    </source>
</evidence>